<dbReference type="GO" id="GO:0003700">
    <property type="term" value="F:DNA-binding transcription factor activity"/>
    <property type="evidence" value="ECO:0007669"/>
    <property type="project" value="InterPro"/>
</dbReference>
<dbReference type="Gene3D" id="1.10.1270.10">
    <property type="entry name" value="TrpR-like"/>
    <property type="match status" value="1"/>
</dbReference>
<dbReference type="EMBL" id="MFBF01000033">
    <property type="protein sequence ID" value="OGD90802.1"/>
    <property type="molecule type" value="Genomic_DNA"/>
</dbReference>
<sequence length="144" mass="16704">MAQVSKRKINNKIESKMYETLWQAFSQLSYKGDIQLFLNDILSPTEKIMIAKRLAIASLLSRNYDYETIKDLIKVSQGTVAKIVLSLKFRNGYKIAIDKIARSEAAKDFWQDIENLLYRLGNPRITLASDRFIFARRTPRLNRG</sequence>
<gene>
    <name evidence="1" type="ORF">A3D07_00655</name>
</gene>
<name>A0A1F5GG06_9BACT</name>
<dbReference type="InterPro" id="IPR010921">
    <property type="entry name" value="Trp_repressor/repl_initiator"/>
</dbReference>
<accession>A0A1F5GG06</accession>
<dbReference type="AlphaFoldDB" id="A0A1F5GG06"/>
<dbReference type="InterPro" id="IPR000831">
    <property type="entry name" value="Trp_repress"/>
</dbReference>
<dbReference type="Proteomes" id="UP000177124">
    <property type="component" value="Unassembled WGS sequence"/>
</dbReference>
<reference evidence="1 2" key="1">
    <citation type="journal article" date="2016" name="Nat. Commun.">
        <title>Thousands of microbial genomes shed light on interconnected biogeochemical processes in an aquifer system.</title>
        <authorList>
            <person name="Anantharaman K."/>
            <person name="Brown C.T."/>
            <person name="Hug L.A."/>
            <person name="Sharon I."/>
            <person name="Castelle C.J."/>
            <person name="Probst A.J."/>
            <person name="Thomas B.C."/>
            <person name="Singh A."/>
            <person name="Wilkins M.J."/>
            <person name="Karaoz U."/>
            <person name="Brodie E.L."/>
            <person name="Williams K.H."/>
            <person name="Hubbard S.S."/>
            <person name="Banfield J.F."/>
        </authorList>
    </citation>
    <scope>NUCLEOTIDE SEQUENCE [LARGE SCALE GENOMIC DNA]</scope>
</reference>
<dbReference type="InterPro" id="IPR013368">
    <property type="entry name" value="YecD_YerC"/>
</dbReference>
<dbReference type="Pfam" id="PF01371">
    <property type="entry name" value="Trp_repressor"/>
    <property type="match status" value="1"/>
</dbReference>
<evidence type="ECO:0008006" key="3">
    <source>
        <dbReference type="Google" id="ProtNLM"/>
    </source>
</evidence>
<dbReference type="STRING" id="1797716.A3D07_00655"/>
<dbReference type="PANTHER" id="PTHR40080:SF1">
    <property type="entry name" value="TRPR-LIKE PROTEIN YERC_YECD"/>
    <property type="match status" value="1"/>
</dbReference>
<dbReference type="PANTHER" id="PTHR40080">
    <property type="entry name" value="LMO1763 PROTEIN"/>
    <property type="match status" value="1"/>
</dbReference>
<proteinExistence type="predicted"/>
<evidence type="ECO:0000313" key="1">
    <source>
        <dbReference type="EMBL" id="OGD90802.1"/>
    </source>
</evidence>
<dbReference type="GO" id="GO:0043565">
    <property type="term" value="F:sequence-specific DNA binding"/>
    <property type="evidence" value="ECO:0007669"/>
    <property type="project" value="InterPro"/>
</dbReference>
<comment type="caution">
    <text evidence="1">The sequence shown here is derived from an EMBL/GenBank/DDBJ whole genome shotgun (WGS) entry which is preliminary data.</text>
</comment>
<protein>
    <recommendedName>
        <fullName evidence="3">TrpR like protein, YerC/YecD</fullName>
    </recommendedName>
</protein>
<organism evidence="1 2">
    <name type="scientific">Candidatus Curtissbacteria bacterium RIFCSPHIGHO2_02_FULL_42_15</name>
    <dbReference type="NCBI Taxonomy" id="1797716"/>
    <lineage>
        <taxon>Bacteria</taxon>
        <taxon>Candidatus Curtissiibacteriota</taxon>
    </lineage>
</organism>
<dbReference type="InterPro" id="IPR038116">
    <property type="entry name" value="TrpR-like_sf"/>
</dbReference>
<evidence type="ECO:0000313" key="2">
    <source>
        <dbReference type="Proteomes" id="UP000177124"/>
    </source>
</evidence>
<dbReference type="SUPFAM" id="SSF48295">
    <property type="entry name" value="TrpR-like"/>
    <property type="match status" value="1"/>
</dbReference>